<name>A0A8S1QE88_9CILI</name>
<feature type="transmembrane region" description="Helical" evidence="2">
    <location>
        <begin position="34"/>
        <end position="58"/>
    </location>
</feature>
<feature type="domain" description="RING-type" evidence="3">
    <location>
        <begin position="495"/>
        <end position="537"/>
    </location>
</feature>
<comment type="caution">
    <text evidence="4">The sequence shown here is derived from an EMBL/GenBank/DDBJ whole genome shotgun (WGS) entry which is preliminary data.</text>
</comment>
<evidence type="ECO:0000313" key="4">
    <source>
        <dbReference type="EMBL" id="CAD8113474.1"/>
    </source>
</evidence>
<dbReference type="AlphaFoldDB" id="A0A8S1QE88"/>
<protein>
    <recommendedName>
        <fullName evidence="3">RING-type domain-containing protein</fullName>
    </recommendedName>
</protein>
<feature type="transmembrane region" description="Helical" evidence="2">
    <location>
        <begin position="167"/>
        <end position="188"/>
    </location>
</feature>
<feature type="transmembrane region" description="Helical" evidence="2">
    <location>
        <begin position="247"/>
        <end position="270"/>
    </location>
</feature>
<organism evidence="4 5">
    <name type="scientific">Paramecium sonneborni</name>
    <dbReference type="NCBI Taxonomy" id="65129"/>
    <lineage>
        <taxon>Eukaryota</taxon>
        <taxon>Sar</taxon>
        <taxon>Alveolata</taxon>
        <taxon>Ciliophora</taxon>
        <taxon>Intramacronucleata</taxon>
        <taxon>Oligohymenophorea</taxon>
        <taxon>Peniculida</taxon>
        <taxon>Parameciidae</taxon>
        <taxon>Paramecium</taxon>
    </lineage>
</organism>
<keyword evidence="5" id="KW-1185">Reference proteome</keyword>
<keyword evidence="1" id="KW-0479">Metal-binding</keyword>
<feature type="transmembrane region" description="Helical" evidence="2">
    <location>
        <begin position="143"/>
        <end position="161"/>
    </location>
</feature>
<accession>A0A8S1QE88</accession>
<dbReference type="GO" id="GO:0008270">
    <property type="term" value="F:zinc ion binding"/>
    <property type="evidence" value="ECO:0007669"/>
    <property type="project" value="UniProtKB-KW"/>
</dbReference>
<proteinExistence type="predicted"/>
<keyword evidence="2" id="KW-1133">Transmembrane helix</keyword>
<gene>
    <name evidence="4" type="ORF">PSON_ATCC_30995.1.T1030139</name>
</gene>
<evidence type="ECO:0000259" key="3">
    <source>
        <dbReference type="PROSITE" id="PS50089"/>
    </source>
</evidence>
<evidence type="ECO:0000256" key="2">
    <source>
        <dbReference type="SAM" id="Phobius"/>
    </source>
</evidence>
<keyword evidence="2" id="KW-0472">Membrane</keyword>
<feature type="transmembrane region" description="Helical" evidence="2">
    <location>
        <begin position="215"/>
        <end position="241"/>
    </location>
</feature>
<feature type="transmembrane region" description="Helical" evidence="2">
    <location>
        <begin position="70"/>
        <end position="89"/>
    </location>
</feature>
<keyword evidence="1" id="KW-0862">Zinc</keyword>
<reference evidence="4" key="1">
    <citation type="submission" date="2021-01" db="EMBL/GenBank/DDBJ databases">
        <authorList>
            <consortium name="Genoscope - CEA"/>
            <person name="William W."/>
        </authorList>
    </citation>
    <scope>NUCLEOTIDE SEQUENCE</scope>
</reference>
<evidence type="ECO:0000313" key="5">
    <source>
        <dbReference type="Proteomes" id="UP000692954"/>
    </source>
</evidence>
<dbReference type="Proteomes" id="UP000692954">
    <property type="component" value="Unassembled WGS sequence"/>
</dbReference>
<evidence type="ECO:0000256" key="1">
    <source>
        <dbReference type="PROSITE-ProRule" id="PRU00175"/>
    </source>
</evidence>
<sequence>MILIAAATLRKDNKSQFSLGTQSMKIREENPKEIVKTSICGVIVGMLFKIIFAIVGIVGIFRNIEKESEYIWMLVVLSVTYILFIFYFIQLLLDLRMILAELEQQQQESVYMNQYAFDSSMNIIYAITNTEKYNPFKLLNTQFYIIILILSAELINSNMVIGQFLAIVNYIIAAIIILYISRTCWLCCCKKKFVTKKPNRYSYQSCLSPNYVQKIAFLFGILMLLYYVLKCGLYIIFLLIQNEDYRFTFLASLFYSFIICIQIIYVLYLIKQIDISLYSEKYFKCYMTLFQSLYLSNTIQNNILKGLYFSSILCTYIAFFIEKPYKKITKDTLFGILQFCSYEHFIYFFTILQLIYFFFLKSYCVNEEEEQLQVFEFIQTQPQEQRLQSIHNNQDYSMGKQKQKNNFYQIDDLDALQEIYDNKQFQQLELKMKLKSDKQISLVQWIEDKKKKCQQEGKNVDQDYFINLKQFIEQNVRQKKDNKEQLKQDQELMNCAICKKSLGQKDIIQLECNVKHRFHTECITKQTHAVHKCPLCNQST</sequence>
<keyword evidence="2" id="KW-0812">Transmembrane</keyword>
<feature type="transmembrane region" description="Helical" evidence="2">
    <location>
        <begin position="333"/>
        <end position="359"/>
    </location>
</feature>
<keyword evidence="1" id="KW-0863">Zinc-finger</keyword>
<dbReference type="PROSITE" id="PS50089">
    <property type="entry name" value="ZF_RING_2"/>
    <property type="match status" value="1"/>
</dbReference>
<dbReference type="InterPro" id="IPR001841">
    <property type="entry name" value="Znf_RING"/>
</dbReference>
<dbReference type="EMBL" id="CAJJDN010000103">
    <property type="protein sequence ID" value="CAD8113474.1"/>
    <property type="molecule type" value="Genomic_DNA"/>
</dbReference>